<comment type="caution">
    <text evidence="3">The sequence shown here is derived from an EMBL/GenBank/DDBJ whole genome shotgun (WGS) entry which is preliminary data.</text>
</comment>
<evidence type="ECO:0000256" key="1">
    <source>
        <dbReference type="SAM" id="Phobius"/>
    </source>
</evidence>
<dbReference type="Pfam" id="PF25830">
    <property type="entry name" value="Ig_NFAM1"/>
    <property type="match status" value="1"/>
</dbReference>
<dbReference type="EMBL" id="JAATJU010024522">
    <property type="protein sequence ID" value="KAH0505484.1"/>
    <property type="molecule type" value="Genomic_DNA"/>
</dbReference>
<dbReference type="GO" id="GO:0045121">
    <property type="term" value="C:membrane raft"/>
    <property type="evidence" value="ECO:0007669"/>
    <property type="project" value="TreeGrafter"/>
</dbReference>
<evidence type="ECO:0000313" key="3">
    <source>
        <dbReference type="EMBL" id="KAH0505484.1"/>
    </source>
</evidence>
<organism evidence="3 4">
    <name type="scientific">Microtus ochrogaster</name>
    <name type="common">Prairie vole</name>
    <dbReference type="NCBI Taxonomy" id="79684"/>
    <lineage>
        <taxon>Eukaryota</taxon>
        <taxon>Metazoa</taxon>
        <taxon>Chordata</taxon>
        <taxon>Craniata</taxon>
        <taxon>Vertebrata</taxon>
        <taxon>Euteleostomi</taxon>
        <taxon>Mammalia</taxon>
        <taxon>Eutheria</taxon>
        <taxon>Euarchontoglires</taxon>
        <taxon>Glires</taxon>
        <taxon>Rodentia</taxon>
        <taxon>Myomorpha</taxon>
        <taxon>Muroidea</taxon>
        <taxon>Cricetidae</taxon>
        <taxon>Arvicolinae</taxon>
        <taxon>Microtus</taxon>
    </lineage>
</organism>
<dbReference type="GO" id="GO:0050853">
    <property type="term" value="P:B cell receptor signaling pathway"/>
    <property type="evidence" value="ECO:0007669"/>
    <property type="project" value="TreeGrafter"/>
</dbReference>
<keyword evidence="1" id="KW-0812">Transmembrane</keyword>
<feature type="domain" description="NFAM1 Ig-like" evidence="2">
    <location>
        <begin position="35"/>
        <end position="140"/>
    </location>
</feature>
<dbReference type="GO" id="GO:0001819">
    <property type="term" value="P:positive regulation of cytokine production"/>
    <property type="evidence" value="ECO:0007669"/>
    <property type="project" value="InterPro"/>
</dbReference>
<evidence type="ECO:0000259" key="2">
    <source>
        <dbReference type="Pfam" id="PF25830"/>
    </source>
</evidence>
<dbReference type="Proteomes" id="UP000710432">
    <property type="component" value="Unassembled WGS sequence"/>
</dbReference>
<protein>
    <submittedName>
        <fullName evidence="3">NFAT activation molecule 1</fullName>
    </submittedName>
</protein>
<dbReference type="PANTHER" id="PTHR35680:SF1">
    <property type="entry name" value="NFAT ACTIVATION MOLECULE 1"/>
    <property type="match status" value="1"/>
</dbReference>
<evidence type="ECO:0000313" key="4">
    <source>
        <dbReference type="Proteomes" id="UP000710432"/>
    </source>
</evidence>
<sequence>MPSSAERMQAGAASWHLGRNGGSTSFGEAGCHTGGISVTHTGLPIMVSLANTAVSFSCRINYQDTPQFKGFTFSFFHEDLHGKRSVEKPIDCKHSPGAENQTLDCEVKLSLPNASATGTYYCLVQGHISVQGSGTFILVRDTAYQPPSFKRQEALLFSFTGLLGALSVLGTVLLLWKKKQMSVLGKHIPRTCPGPKSTCGTTKPPAESIYTGLQPRETEVYACLEGETGSPVSSQSPPSKRWLAWFCDLGMFLLALALEPISALPLLTLTLGLFSSSLPHQLLPDRHHFWNITEKETET</sequence>
<gene>
    <name evidence="3" type="ORF">LTLLF_178495</name>
</gene>
<accession>A0A8J6G5H6</accession>
<keyword evidence="1" id="KW-1133">Transmembrane helix</keyword>
<dbReference type="GO" id="GO:0004888">
    <property type="term" value="F:transmembrane signaling receptor activity"/>
    <property type="evidence" value="ECO:0007669"/>
    <property type="project" value="InterPro"/>
</dbReference>
<proteinExistence type="predicted"/>
<dbReference type="GO" id="GO:0050861">
    <property type="term" value="P:positive regulation of B cell receptor signaling pathway"/>
    <property type="evidence" value="ECO:0007669"/>
    <property type="project" value="InterPro"/>
</dbReference>
<dbReference type="GO" id="GO:0045577">
    <property type="term" value="P:regulation of B cell differentiation"/>
    <property type="evidence" value="ECO:0007669"/>
    <property type="project" value="InterPro"/>
</dbReference>
<feature type="transmembrane region" description="Helical" evidence="1">
    <location>
        <begin position="154"/>
        <end position="176"/>
    </location>
</feature>
<dbReference type="InterPro" id="IPR057883">
    <property type="entry name" value="Ig_NFAM1"/>
</dbReference>
<keyword evidence="1" id="KW-0472">Membrane</keyword>
<name>A0A8J6G5H6_MICOH</name>
<dbReference type="PANTHER" id="PTHR35680">
    <property type="entry name" value="NFAT ACTIVATION MOLECULE 1"/>
    <property type="match status" value="1"/>
</dbReference>
<feature type="transmembrane region" description="Helical" evidence="1">
    <location>
        <begin position="249"/>
        <end position="274"/>
    </location>
</feature>
<reference evidence="3" key="1">
    <citation type="submission" date="2020-03" db="EMBL/GenBank/DDBJ databases">
        <title>Studies in the Genomics of Life Span.</title>
        <authorList>
            <person name="Glass D."/>
        </authorList>
    </citation>
    <scope>NUCLEOTIDE SEQUENCE</scope>
    <source>
        <strain evidence="3">LTLLF</strain>
        <tissue evidence="3">Muscle</tissue>
    </source>
</reference>
<dbReference type="InterPro" id="IPR033549">
    <property type="entry name" value="NFAM1"/>
</dbReference>
<dbReference type="AlphaFoldDB" id="A0A8J6G5H6"/>